<dbReference type="InterPro" id="IPR029062">
    <property type="entry name" value="Class_I_gatase-like"/>
</dbReference>
<comment type="similarity">
    <text evidence="2">Belongs to the peptidase C26 family.</text>
</comment>
<proteinExistence type="inferred from homology"/>
<evidence type="ECO:0000256" key="7">
    <source>
        <dbReference type="PROSITE-ProRule" id="PRU00607"/>
    </source>
</evidence>
<dbReference type="GO" id="GO:0034722">
    <property type="term" value="F:gamma-glutamyl-peptidase activity"/>
    <property type="evidence" value="ECO:0007669"/>
    <property type="project" value="UniProtKB-UniRule"/>
</dbReference>
<dbReference type="FunFam" id="3.40.50.880:FF:000024">
    <property type="entry name" value="Folate gamma-glutamyl hydrolase"/>
    <property type="match status" value="1"/>
</dbReference>
<feature type="active site" evidence="7">
    <location>
        <position position="545"/>
    </location>
</feature>
<sequence>MYIPIFLILTLSFVTKLTICNERPVIGVLTQEVYWSSFKNLKPSNYSYIAASYVKAIEASGGRVVPVFTNRTTEYYINVVRKVNGILIPGGGCAFNISFGISQSTNEIFHIAKHINNINDHFPILGICLGFELLLMASINGKFPFSKCNAQRLNLPLTLIPEMEERSILFGNMPEDIRNILLTKPVTANHHSKCMEKKNFTSMNLDKFWNPITLNKDKKNMTFISTIEAKKYPFVGLQFHPEKNAYEWENNDPHSWPAIYSARYFFDWFVNECRQNNHRYIKNSTLEKELIYNYPTTYVGKLHYYFEEVYFFIFLTLILSFVTKLIICNEKPVIGILTQEIHWSSFKNVRPSNYSYIAASYVKAIEASGGRVVPVFTNRTTEYYKDVVKKVNGILVPGGGSPFNISFGISQSTYEIFHIAKNVGDRFPILGICLGFELLLIASIDGKNPLASCDSNDMNLPLNLIPTMEEKSVLFKTMPKDVRNILLTEPVTANHHIHCITEKNFTSMKLDKFWNSITVNKDSNNLTFISTVEAKNYPFVGLQFHPEKNAYEWKRNDPHIV</sequence>
<dbReference type="GO" id="GO:0046900">
    <property type="term" value="P:tetrahydrofolylpolyglutamate metabolic process"/>
    <property type="evidence" value="ECO:0007669"/>
    <property type="project" value="TreeGrafter"/>
</dbReference>
<dbReference type="PROSITE" id="PS51273">
    <property type="entry name" value="GATASE_TYPE_1"/>
    <property type="match status" value="2"/>
</dbReference>
<comment type="subcellular location">
    <subcellularLocation>
        <location evidence="1">Secreted</location>
        <location evidence="1">Extracellular space</location>
    </subcellularLocation>
</comment>
<keyword evidence="10" id="KW-1185">Reference proteome</keyword>
<evidence type="ECO:0000256" key="1">
    <source>
        <dbReference type="ARBA" id="ARBA00004239"/>
    </source>
</evidence>
<dbReference type="Pfam" id="PF07722">
    <property type="entry name" value="Peptidase_C26"/>
    <property type="match status" value="2"/>
</dbReference>
<feature type="active site" evidence="7">
    <location>
        <position position="240"/>
    </location>
</feature>
<dbReference type="EMBL" id="VUJU01000554">
    <property type="protein sequence ID" value="KAF0769688.1"/>
    <property type="molecule type" value="Genomic_DNA"/>
</dbReference>
<organism evidence="9 10">
    <name type="scientific">Aphis craccivora</name>
    <name type="common">Cowpea aphid</name>
    <dbReference type="NCBI Taxonomy" id="307492"/>
    <lineage>
        <taxon>Eukaryota</taxon>
        <taxon>Metazoa</taxon>
        <taxon>Ecdysozoa</taxon>
        <taxon>Arthropoda</taxon>
        <taxon>Hexapoda</taxon>
        <taxon>Insecta</taxon>
        <taxon>Pterygota</taxon>
        <taxon>Neoptera</taxon>
        <taxon>Paraneoptera</taxon>
        <taxon>Hemiptera</taxon>
        <taxon>Sternorrhyncha</taxon>
        <taxon>Aphidomorpha</taxon>
        <taxon>Aphidoidea</taxon>
        <taxon>Aphididae</taxon>
        <taxon>Aphidini</taxon>
        <taxon>Aphis</taxon>
        <taxon>Aphis</taxon>
    </lineage>
</organism>
<comment type="caution">
    <text evidence="9">The sequence shown here is derived from an EMBL/GenBank/DDBJ whole genome shotgun (WGS) entry which is preliminary data.</text>
</comment>
<reference evidence="9 10" key="1">
    <citation type="submission" date="2019-08" db="EMBL/GenBank/DDBJ databases">
        <title>Whole genome of Aphis craccivora.</title>
        <authorList>
            <person name="Voronova N.V."/>
            <person name="Shulinski R.S."/>
            <person name="Bandarenka Y.V."/>
            <person name="Zhorov D.G."/>
            <person name="Warner D."/>
        </authorList>
    </citation>
    <scope>NUCLEOTIDE SEQUENCE [LARGE SCALE GENOMIC DNA]</scope>
    <source>
        <strain evidence="9">180601</strain>
        <tissue evidence="9">Whole Body</tissue>
    </source>
</reference>
<evidence type="ECO:0000256" key="4">
    <source>
        <dbReference type="ARBA" id="ARBA00022729"/>
    </source>
</evidence>
<dbReference type="SUPFAM" id="SSF52317">
    <property type="entry name" value="Class I glutamine amidotransferase-like"/>
    <property type="match status" value="2"/>
</dbReference>
<evidence type="ECO:0000256" key="6">
    <source>
        <dbReference type="PIRSR" id="PIRSR615527-1"/>
    </source>
</evidence>
<protein>
    <recommendedName>
        <fullName evidence="7">folate gamma-glutamyl hydrolase</fullName>
        <ecNumber evidence="7">3.4.19.9</ecNumber>
    </recommendedName>
</protein>
<keyword evidence="4 8" id="KW-0732">Signal</keyword>
<comment type="catalytic activity">
    <reaction evidence="7">
        <text>(6S)-5,6,7,8-tetrahydrofolyl-(gamma-L-Glu)(n) + (n-1) H2O = (6S)-5,6,7,8-tetrahydrofolate + (n-1) L-glutamate</text>
        <dbReference type="Rhea" id="RHEA:56784"/>
        <dbReference type="Rhea" id="RHEA-COMP:14738"/>
        <dbReference type="ChEBI" id="CHEBI:15377"/>
        <dbReference type="ChEBI" id="CHEBI:29985"/>
        <dbReference type="ChEBI" id="CHEBI:57453"/>
        <dbReference type="ChEBI" id="CHEBI:141005"/>
        <dbReference type="EC" id="3.4.19.9"/>
    </reaction>
</comment>
<dbReference type="PANTHER" id="PTHR11315:SF0">
    <property type="entry name" value="FOLATE GAMMA-GLUTAMYL HYDROLASE"/>
    <property type="match status" value="1"/>
</dbReference>
<evidence type="ECO:0000256" key="3">
    <source>
        <dbReference type="ARBA" id="ARBA00022525"/>
    </source>
</evidence>
<evidence type="ECO:0000256" key="2">
    <source>
        <dbReference type="ARBA" id="ARBA00011083"/>
    </source>
</evidence>
<feature type="active site" description="Nucleophile" evidence="6 7">
    <location>
        <position position="128"/>
    </location>
</feature>
<accession>A0A6G0ZFC2</accession>
<dbReference type="AlphaFoldDB" id="A0A6G0ZFC2"/>
<feature type="chain" id="PRO_5026097155" description="folate gamma-glutamyl hydrolase" evidence="8">
    <location>
        <begin position="21"/>
        <end position="561"/>
    </location>
</feature>
<dbReference type="EC" id="3.4.19.9" evidence="7"/>
<dbReference type="InterPro" id="IPR015527">
    <property type="entry name" value="Pept_C26_g-glut_hydrolase"/>
</dbReference>
<dbReference type="GO" id="GO:0005576">
    <property type="term" value="C:extracellular region"/>
    <property type="evidence" value="ECO:0007669"/>
    <property type="project" value="UniProtKB-SubCell"/>
</dbReference>
<feature type="signal peptide" evidence="8">
    <location>
        <begin position="1"/>
        <end position="20"/>
    </location>
</feature>
<dbReference type="PROSITE" id="PS51275">
    <property type="entry name" value="PEPTIDASE_C26_GGH"/>
    <property type="match status" value="2"/>
</dbReference>
<evidence type="ECO:0000313" key="9">
    <source>
        <dbReference type="EMBL" id="KAF0769688.1"/>
    </source>
</evidence>
<feature type="active site" description="Nucleophile" evidence="7">
    <location>
        <position position="433"/>
    </location>
</feature>
<dbReference type="PANTHER" id="PTHR11315">
    <property type="entry name" value="PROTEASE FAMILY C26 GAMMA-GLUTAMYL HYDROLASE"/>
    <property type="match status" value="1"/>
</dbReference>
<evidence type="ECO:0000256" key="5">
    <source>
        <dbReference type="ARBA" id="ARBA00022801"/>
    </source>
</evidence>
<name>A0A6G0ZFC2_APHCR</name>
<gene>
    <name evidence="9" type="ORF">FWK35_00007277</name>
</gene>
<feature type="active site" description="Proton donor" evidence="6">
    <location>
        <position position="240"/>
    </location>
</feature>
<dbReference type="GO" id="GO:0005773">
    <property type="term" value="C:vacuole"/>
    <property type="evidence" value="ECO:0007669"/>
    <property type="project" value="TreeGrafter"/>
</dbReference>
<dbReference type="OrthoDB" id="64220at2759"/>
<evidence type="ECO:0000256" key="8">
    <source>
        <dbReference type="SAM" id="SignalP"/>
    </source>
</evidence>
<dbReference type="InterPro" id="IPR011697">
    <property type="entry name" value="Peptidase_C26"/>
</dbReference>
<keyword evidence="3" id="KW-0964">Secreted</keyword>
<dbReference type="Gene3D" id="3.40.50.880">
    <property type="match status" value="2"/>
</dbReference>
<evidence type="ECO:0000313" key="10">
    <source>
        <dbReference type="Proteomes" id="UP000478052"/>
    </source>
</evidence>
<keyword evidence="5 7" id="KW-0378">Hydrolase</keyword>
<dbReference type="Proteomes" id="UP000478052">
    <property type="component" value="Unassembled WGS sequence"/>
</dbReference>